<comment type="caution">
    <text evidence="1">The sequence shown here is derived from an EMBL/GenBank/DDBJ whole genome shotgun (WGS) entry which is preliminary data.</text>
</comment>
<proteinExistence type="predicted"/>
<accession>A0ACC3BBK7</accession>
<organism evidence="1 2">
    <name type="scientific">Aspergillus melleus</name>
    <dbReference type="NCBI Taxonomy" id="138277"/>
    <lineage>
        <taxon>Eukaryota</taxon>
        <taxon>Fungi</taxon>
        <taxon>Dikarya</taxon>
        <taxon>Ascomycota</taxon>
        <taxon>Pezizomycotina</taxon>
        <taxon>Eurotiomycetes</taxon>
        <taxon>Eurotiomycetidae</taxon>
        <taxon>Eurotiales</taxon>
        <taxon>Aspergillaceae</taxon>
        <taxon>Aspergillus</taxon>
        <taxon>Aspergillus subgen. Circumdati</taxon>
    </lineage>
</organism>
<sequence length="79" mass="9268">MYNRSYLYPNARQRGPDPFASGMSERDLQPERQARQQAADRQAAYDGPPPVVSWDNWYGLRGNVRYSDSRDATFRRVER</sequence>
<evidence type="ECO:0000313" key="1">
    <source>
        <dbReference type="EMBL" id="KAK1148090.1"/>
    </source>
</evidence>
<dbReference type="Proteomes" id="UP001177260">
    <property type="component" value="Unassembled WGS sequence"/>
</dbReference>
<name>A0ACC3BBK7_9EURO</name>
<keyword evidence="2" id="KW-1185">Reference proteome</keyword>
<protein>
    <submittedName>
        <fullName evidence="1">Uncharacterized protein</fullName>
    </submittedName>
</protein>
<gene>
    <name evidence="1" type="ORF">N8T08_010728</name>
</gene>
<dbReference type="EMBL" id="JAOPJF010000009">
    <property type="protein sequence ID" value="KAK1148090.1"/>
    <property type="molecule type" value="Genomic_DNA"/>
</dbReference>
<evidence type="ECO:0000313" key="2">
    <source>
        <dbReference type="Proteomes" id="UP001177260"/>
    </source>
</evidence>
<reference evidence="1 2" key="1">
    <citation type="journal article" date="2023" name="ACS Omega">
        <title>Identification of the Neoaspergillic Acid Biosynthesis Gene Cluster by Establishing an In Vitro CRISPR-Ribonucleoprotein Genetic System in Aspergillus melleus.</title>
        <authorList>
            <person name="Yuan B."/>
            <person name="Grau M.F."/>
            <person name="Murata R.M."/>
            <person name="Torok T."/>
            <person name="Venkateswaran K."/>
            <person name="Stajich J.E."/>
            <person name="Wang C.C.C."/>
        </authorList>
    </citation>
    <scope>NUCLEOTIDE SEQUENCE [LARGE SCALE GENOMIC DNA]</scope>
    <source>
        <strain evidence="1 2">IMV 1140</strain>
    </source>
</reference>